<name>A0A8S3ZYJ6_9EUPU</name>
<proteinExistence type="predicted"/>
<evidence type="ECO:0000313" key="3">
    <source>
        <dbReference type="Proteomes" id="UP000678393"/>
    </source>
</evidence>
<comment type="caution">
    <text evidence="2">The sequence shown here is derived from an EMBL/GenBank/DDBJ whole genome shotgun (WGS) entry which is preliminary data.</text>
</comment>
<dbReference type="Proteomes" id="UP000678393">
    <property type="component" value="Unassembled WGS sequence"/>
</dbReference>
<dbReference type="OrthoDB" id="6157286at2759"/>
<gene>
    <name evidence="2" type="ORF">CUNI_LOCUS18283</name>
</gene>
<organism evidence="2 3">
    <name type="scientific">Candidula unifasciata</name>
    <dbReference type="NCBI Taxonomy" id="100452"/>
    <lineage>
        <taxon>Eukaryota</taxon>
        <taxon>Metazoa</taxon>
        <taxon>Spiralia</taxon>
        <taxon>Lophotrochozoa</taxon>
        <taxon>Mollusca</taxon>
        <taxon>Gastropoda</taxon>
        <taxon>Heterobranchia</taxon>
        <taxon>Euthyneura</taxon>
        <taxon>Panpulmonata</taxon>
        <taxon>Eupulmonata</taxon>
        <taxon>Stylommatophora</taxon>
        <taxon>Helicina</taxon>
        <taxon>Helicoidea</taxon>
        <taxon>Geomitridae</taxon>
        <taxon>Candidula</taxon>
    </lineage>
</organism>
<feature type="chain" id="PRO_5035933321" evidence="1">
    <location>
        <begin position="20"/>
        <end position="103"/>
    </location>
</feature>
<keyword evidence="1" id="KW-0732">Signal</keyword>
<dbReference type="AlphaFoldDB" id="A0A8S3ZYJ6"/>
<feature type="signal peptide" evidence="1">
    <location>
        <begin position="1"/>
        <end position="19"/>
    </location>
</feature>
<keyword evidence="3" id="KW-1185">Reference proteome</keyword>
<dbReference type="EMBL" id="CAJHNH020005602">
    <property type="protein sequence ID" value="CAG5132725.1"/>
    <property type="molecule type" value="Genomic_DNA"/>
</dbReference>
<accession>A0A8S3ZYJ6</accession>
<sequence>MLRAGFLCFAVLAIAYIQAENQERQVGICDEECSSGAIARALQIGGCPVGYECRSNGCGHSCQKVTKEPVFGLCVELCEAQGCPEGYECRSNGCGHTCQVVLS</sequence>
<evidence type="ECO:0000313" key="2">
    <source>
        <dbReference type="EMBL" id="CAG5132725.1"/>
    </source>
</evidence>
<reference evidence="2" key="1">
    <citation type="submission" date="2021-04" db="EMBL/GenBank/DDBJ databases">
        <authorList>
            <consortium name="Molecular Ecology Group"/>
        </authorList>
    </citation>
    <scope>NUCLEOTIDE SEQUENCE</scope>
</reference>
<protein>
    <submittedName>
        <fullName evidence="2">Uncharacterized protein</fullName>
    </submittedName>
</protein>
<evidence type="ECO:0000256" key="1">
    <source>
        <dbReference type="SAM" id="SignalP"/>
    </source>
</evidence>